<protein>
    <recommendedName>
        <fullName evidence="5">Probable RNA 2'-phosphotransferase</fullName>
        <ecNumber evidence="5">2.7.1.-</ecNumber>
    </recommendedName>
</protein>
<comment type="caution">
    <text evidence="6">The sequence shown here is derived from an EMBL/GenBank/DDBJ whole genome shotgun (WGS) entry which is preliminary data.</text>
</comment>
<dbReference type="InterPro" id="IPR042081">
    <property type="entry name" value="RNA_2'-PTrans_C"/>
</dbReference>
<proteinExistence type="inferred from homology"/>
<name>A0A512DBA7_9CELL</name>
<keyword evidence="7" id="KW-1185">Reference proteome</keyword>
<organism evidence="6 7">
    <name type="scientific">Cellulomonas aerilata</name>
    <dbReference type="NCBI Taxonomy" id="515326"/>
    <lineage>
        <taxon>Bacteria</taxon>
        <taxon>Bacillati</taxon>
        <taxon>Actinomycetota</taxon>
        <taxon>Actinomycetes</taxon>
        <taxon>Micrococcales</taxon>
        <taxon>Cellulomonadaceae</taxon>
        <taxon>Cellulomonas</taxon>
    </lineage>
</organism>
<dbReference type="GO" id="GO:0000215">
    <property type="term" value="F:tRNA 2'-phosphotransferase activity"/>
    <property type="evidence" value="ECO:0007669"/>
    <property type="project" value="TreeGrafter"/>
</dbReference>
<dbReference type="EC" id="2.7.1.-" evidence="5"/>
<evidence type="ECO:0000256" key="1">
    <source>
        <dbReference type="ARBA" id="ARBA00009836"/>
    </source>
</evidence>
<dbReference type="InterPro" id="IPR022928">
    <property type="entry name" value="RNA_2'-PTrans_KptA"/>
</dbReference>
<dbReference type="OrthoDB" id="4537997at2"/>
<dbReference type="Proteomes" id="UP000321181">
    <property type="component" value="Unassembled WGS sequence"/>
</dbReference>
<keyword evidence="3 5" id="KW-0520">NAD</keyword>
<dbReference type="HAMAP" id="MF_00299">
    <property type="entry name" value="KptA"/>
    <property type="match status" value="1"/>
</dbReference>
<dbReference type="PANTHER" id="PTHR12684:SF2">
    <property type="entry name" value="TRNA 2'-PHOSPHOTRANSFERASE 1"/>
    <property type="match status" value="1"/>
</dbReference>
<evidence type="ECO:0000313" key="7">
    <source>
        <dbReference type="Proteomes" id="UP000321181"/>
    </source>
</evidence>
<dbReference type="RefSeq" id="WP_146902223.1">
    <property type="nucleotide sequence ID" value="NZ_BAAARM010000002.1"/>
</dbReference>
<evidence type="ECO:0000256" key="2">
    <source>
        <dbReference type="ARBA" id="ARBA00022679"/>
    </source>
</evidence>
<dbReference type="Pfam" id="PF01885">
    <property type="entry name" value="PTS_2-RNA"/>
    <property type="match status" value="1"/>
</dbReference>
<evidence type="ECO:0000256" key="4">
    <source>
        <dbReference type="ARBA" id="ARBA00025212"/>
    </source>
</evidence>
<reference evidence="6 7" key="1">
    <citation type="submission" date="2019-07" db="EMBL/GenBank/DDBJ databases">
        <title>Whole genome shotgun sequence of Cellulomonas aerilata NBRC 106308.</title>
        <authorList>
            <person name="Hosoyama A."/>
            <person name="Uohara A."/>
            <person name="Ohji S."/>
            <person name="Ichikawa N."/>
        </authorList>
    </citation>
    <scope>NUCLEOTIDE SEQUENCE [LARGE SCALE GENOMIC DNA]</scope>
    <source>
        <strain evidence="6 7">NBRC 106308</strain>
    </source>
</reference>
<comment type="function">
    <text evidence="4 5">Removes the 2'-phosphate from RNA via an intermediate in which the phosphate is ADP-ribosylated by NAD followed by a presumed transesterification to release the RNA and generate ADP-ribose 1''-2''-cyclic phosphate (APPR&gt;P). May function as an ADP-ribosylase.</text>
</comment>
<dbReference type="GO" id="GO:0006388">
    <property type="term" value="P:tRNA splicing, via endonucleolytic cleavage and ligation"/>
    <property type="evidence" value="ECO:0007669"/>
    <property type="project" value="UniProtKB-UniRule"/>
</dbReference>
<dbReference type="EMBL" id="BJYY01000012">
    <property type="protein sequence ID" value="GEO33753.1"/>
    <property type="molecule type" value="Genomic_DNA"/>
</dbReference>
<dbReference type="Gene3D" id="1.10.10.970">
    <property type="entry name" value="RNA 2'-phosphotransferase, Tpt1/KptA family, N-terminal domain"/>
    <property type="match status" value="1"/>
</dbReference>
<dbReference type="InterPro" id="IPR002745">
    <property type="entry name" value="Ptrans_KptA/Tpt1"/>
</dbReference>
<dbReference type="PANTHER" id="PTHR12684">
    <property type="entry name" value="PUTATIVE PHOSPHOTRANSFERASE"/>
    <property type="match status" value="1"/>
</dbReference>
<comment type="similarity">
    <text evidence="1 5">Belongs to the KptA/TPT1 family.</text>
</comment>
<dbReference type="InterPro" id="IPR042080">
    <property type="entry name" value="RNA_2'-PTrans_N"/>
</dbReference>
<keyword evidence="2 5" id="KW-0808">Transferase</keyword>
<dbReference type="GO" id="GO:0003950">
    <property type="term" value="F:NAD+ poly-ADP-ribosyltransferase activity"/>
    <property type="evidence" value="ECO:0007669"/>
    <property type="project" value="InterPro"/>
</dbReference>
<evidence type="ECO:0000256" key="5">
    <source>
        <dbReference type="HAMAP-Rule" id="MF_00299"/>
    </source>
</evidence>
<sequence length="178" mass="18906">MDLVRTSKRLSRVLRHAPGSVGVTLDAAGWVGVPELLDGLATHGTPLSRAELDAVVTGGDKRRFELDVVGDRIRAYQGHSVVVSLSLEPATPPDVLFHGTPERNVRAILAGGLLRGSRHHVHLSHDVATAVRVGGRRGRPVVLRVDAGRMAADGHVFFLAGNGVWLTDVVPADYLAVG</sequence>
<dbReference type="Gene3D" id="3.20.170.30">
    <property type="match status" value="1"/>
</dbReference>
<dbReference type="AlphaFoldDB" id="A0A512DBA7"/>
<accession>A0A512DBA7</accession>
<evidence type="ECO:0000256" key="3">
    <source>
        <dbReference type="ARBA" id="ARBA00023027"/>
    </source>
</evidence>
<dbReference type="SUPFAM" id="SSF56399">
    <property type="entry name" value="ADP-ribosylation"/>
    <property type="match status" value="1"/>
</dbReference>
<evidence type="ECO:0000313" key="6">
    <source>
        <dbReference type="EMBL" id="GEO33753.1"/>
    </source>
</evidence>
<gene>
    <name evidence="5 6" type="primary">kptA</name>
    <name evidence="6" type="ORF">CAE01nite_14780</name>
</gene>